<feature type="region of interest" description="Disordered" evidence="4">
    <location>
        <begin position="545"/>
        <end position="582"/>
    </location>
</feature>
<evidence type="ECO:0000259" key="5">
    <source>
        <dbReference type="PROSITE" id="PS51294"/>
    </source>
</evidence>
<dbReference type="NCBIfam" id="TIGR01557">
    <property type="entry name" value="myb_SHAQKYF"/>
    <property type="match status" value="1"/>
</dbReference>
<feature type="compositionally biased region" description="Low complexity" evidence="4">
    <location>
        <begin position="86"/>
        <end position="99"/>
    </location>
</feature>
<feature type="compositionally biased region" description="Basic residues" evidence="4">
    <location>
        <begin position="1"/>
        <end position="11"/>
    </location>
</feature>
<evidence type="ECO:0000256" key="3">
    <source>
        <dbReference type="ARBA" id="ARBA00023242"/>
    </source>
</evidence>
<dbReference type="SUPFAM" id="SSF46689">
    <property type="entry name" value="Homeodomain-like"/>
    <property type="match status" value="1"/>
</dbReference>
<feature type="compositionally biased region" description="Basic residues" evidence="4">
    <location>
        <begin position="53"/>
        <end position="64"/>
    </location>
</feature>
<dbReference type="InterPro" id="IPR044841">
    <property type="entry name" value="LUX/BOA-like"/>
</dbReference>
<dbReference type="InterPro" id="IPR009057">
    <property type="entry name" value="Homeodomain-like_sf"/>
</dbReference>
<feature type="compositionally biased region" description="Acidic residues" evidence="4">
    <location>
        <begin position="217"/>
        <end position="228"/>
    </location>
</feature>
<feature type="region of interest" description="Disordered" evidence="4">
    <location>
        <begin position="190"/>
        <end position="243"/>
    </location>
</feature>
<reference evidence="6 7" key="1">
    <citation type="submission" date="2024-06" db="EMBL/GenBank/DDBJ databases">
        <authorList>
            <person name="Kraege A."/>
            <person name="Thomma B."/>
        </authorList>
    </citation>
    <scope>NUCLEOTIDE SEQUENCE [LARGE SCALE GENOMIC DNA]</scope>
</reference>
<dbReference type="PANTHER" id="PTHR31442:SF29">
    <property type="entry name" value="HOMEODOMAIN-LIKE SUPERFAMILY PROTEIN"/>
    <property type="match status" value="1"/>
</dbReference>
<dbReference type="InterPro" id="IPR001005">
    <property type="entry name" value="SANT/Myb"/>
</dbReference>
<keyword evidence="1" id="KW-0805">Transcription regulation</keyword>
<dbReference type="Proteomes" id="UP001497392">
    <property type="component" value="Unassembled WGS sequence"/>
</dbReference>
<evidence type="ECO:0000256" key="2">
    <source>
        <dbReference type="ARBA" id="ARBA00023163"/>
    </source>
</evidence>
<feature type="compositionally biased region" description="Basic and acidic residues" evidence="4">
    <location>
        <begin position="12"/>
        <end position="25"/>
    </location>
</feature>
<accession>A0ABP1GFY9</accession>
<feature type="domain" description="HTH myb-type" evidence="5">
    <location>
        <begin position="241"/>
        <end position="300"/>
    </location>
</feature>
<keyword evidence="7" id="KW-1185">Reference proteome</keyword>
<gene>
    <name evidence="6" type="primary">g12808</name>
    <name evidence="6" type="ORF">VP750_LOCUS11385</name>
</gene>
<feature type="compositionally biased region" description="Low complexity" evidence="4">
    <location>
        <begin position="491"/>
        <end position="502"/>
    </location>
</feature>
<dbReference type="InterPro" id="IPR017930">
    <property type="entry name" value="Myb_dom"/>
</dbReference>
<dbReference type="EMBL" id="CAXHTA020000020">
    <property type="protein sequence ID" value="CAL5229479.1"/>
    <property type="molecule type" value="Genomic_DNA"/>
</dbReference>
<keyword evidence="2" id="KW-0804">Transcription</keyword>
<evidence type="ECO:0000256" key="1">
    <source>
        <dbReference type="ARBA" id="ARBA00023015"/>
    </source>
</evidence>
<feature type="region of interest" description="Disordered" evidence="4">
    <location>
        <begin position="442"/>
        <end position="533"/>
    </location>
</feature>
<dbReference type="Gene3D" id="1.10.10.60">
    <property type="entry name" value="Homeodomain-like"/>
    <property type="match status" value="1"/>
</dbReference>
<dbReference type="PANTHER" id="PTHR31442">
    <property type="entry name" value="HOMEODOMAIN-LIKE SUPERFAMILY PROTEIN-RELATED"/>
    <property type="match status" value="1"/>
</dbReference>
<feature type="region of interest" description="Disordered" evidence="4">
    <location>
        <begin position="1"/>
        <end position="99"/>
    </location>
</feature>
<keyword evidence="3" id="KW-0539">Nucleus</keyword>
<dbReference type="PROSITE" id="PS51294">
    <property type="entry name" value="HTH_MYB"/>
    <property type="match status" value="1"/>
</dbReference>
<feature type="region of interest" description="Disordered" evidence="4">
    <location>
        <begin position="112"/>
        <end position="172"/>
    </location>
</feature>
<protein>
    <submittedName>
        <fullName evidence="6">G12808 protein</fullName>
    </submittedName>
</protein>
<proteinExistence type="predicted"/>
<feature type="compositionally biased region" description="Low complexity" evidence="4">
    <location>
        <begin position="113"/>
        <end position="123"/>
    </location>
</feature>
<evidence type="ECO:0000313" key="6">
    <source>
        <dbReference type="EMBL" id="CAL5229479.1"/>
    </source>
</evidence>
<comment type="caution">
    <text evidence="6">The sequence shown here is derived from an EMBL/GenBank/DDBJ whole genome shotgun (WGS) entry which is preliminary data.</text>
</comment>
<feature type="compositionally biased region" description="Pro residues" evidence="4">
    <location>
        <begin position="137"/>
        <end position="149"/>
    </location>
</feature>
<evidence type="ECO:0000256" key="4">
    <source>
        <dbReference type="SAM" id="MobiDB-lite"/>
    </source>
</evidence>
<organism evidence="6 7">
    <name type="scientific">Coccomyxa viridis</name>
    <dbReference type="NCBI Taxonomy" id="1274662"/>
    <lineage>
        <taxon>Eukaryota</taxon>
        <taxon>Viridiplantae</taxon>
        <taxon>Chlorophyta</taxon>
        <taxon>core chlorophytes</taxon>
        <taxon>Trebouxiophyceae</taxon>
        <taxon>Trebouxiophyceae incertae sedis</taxon>
        <taxon>Coccomyxaceae</taxon>
        <taxon>Coccomyxa</taxon>
    </lineage>
</organism>
<feature type="region of interest" description="Disordered" evidence="4">
    <location>
        <begin position="625"/>
        <end position="676"/>
    </location>
</feature>
<evidence type="ECO:0000313" key="7">
    <source>
        <dbReference type="Proteomes" id="UP001497392"/>
    </source>
</evidence>
<dbReference type="Pfam" id="PF00249">
    <property type="entry name" value="Myb_DNA-binding"/>
    <property type="match status" value="1"/>
</dbReference>
<feature type="compositionally biased region" description="Polar residues" evidence="4">
    <location>
        <begin position="549"/>
        <end position="563"/>
    </location>
</feature>
<sequence>MSTRSSRRIASRRQDAMEDRDKDGAPSEPGQQHASAAPEGFRDDTEGEEPITRQRRPRPARRRQHETQRAGPGQHGSAQEELFHSSAGPSDAQAAQALAGLHGDFAGQRLEAAEAAAAHASAEGEQRSAGQAKRAPPRSPPKPGRPPLPSDFLRPQVESMHGLPSLPTAPPASVPYPSLEALASIAEGIGTSGGGEAVDTDEGDIASQQGKRRAAPDEAEEGLSETEGEGGSGDSRRAEGRHKRPRLVWTAELHARFMNAVNHLGVKNAVPKTILQLMNVEGMTRENVASHLQKYRLYLKRMAGYPPAARLPLDTLQQVQQAIQQQGHPPLFQQNIGGIPAAVGIGFPGYLPASSGVGPAVPQWRPPVMPVSSEGAPASEGAPVVQPFPWLGAPFPSPGGFQPGMGVYGQVPAAFNPSGPEGGAPPGYGWFWGMLGGPNASGMPAGPPAHGQTAPPGTGQPAAVSAPQGTPHAPSPAQIGAGGKVSEPEPAHAAAPSAAAHASHAHGAHWGVPEHKTAGHMGPNPSPEGPVSYAVQGHSRLEHHPRPTLQESSRAGDSGTSAGQVAHTRPTAGQPTAGQATYALPTPAHTSALVSAQAQSVSLLIQPPQQGATAVPTLPFGAALGEMPGQRAEQPGLMPGPCEQHAQHAASQVPHQEPPADSLQEAAQKPSVHDSK</sequence>
<dbReference type="InterPro" id="IPR006447">
    <property type="entry name" value="Myb_dom_plants"/>
</dbReference>
<name>A0ABP1GFY9_9CHLO</name>